<dbReference type="InterPro" id="IPR006047">
    <property type="entry name" value="GH13_cat_dom"/>
</dbReference>
<evidence type="ECO:0000256" key="2">
    <source>
        <dbReference type="ARBA" id="ARBA00023295"/>
    </source>
</evidence>
<dbReference type="PANTHER" id="PTHR10357">
    <property type="entry name" value="ALPHA-AMYLASE FAMILY MEMBER"/>
    <property type="match status" value="1"/>
</dbReference>
<evidence type="ECO:0000313" key="4">
    <source>
        <dbReference type="EMBL" id="QDU89233.1"/>
    </source>
</evidence>
<protein>
    <submittedName>
        <fullName evidence="4">Neopullulanase</fullName>
        <ecNumber evidence="4">3.2.1.135</ecNumber>
    </submittedName>
</protein>
<dbReference type="SMART" id="SM00642">
    <property type="entry name" value="Aamy"/>
    <property type="match status" value="1"/>
</dbReference>
<dbReference type="EMBL" id="CP036291">
    <property type="protein sequence ID" value="QDU89233.1"/>
    <property type="molecule type" value="Genomic_DNA"/>
</dbReference>
<dbReference type="Gene3D" id="3.20.20.80">
    <property type="entry name" value="Glycosidases"/>
    <property type="match status" value="1"/>
</dbReference>
<dbReference type="Pfam" id="PF00128">
    <property type="entry name" value="Alpha-amylase"/>
    <property type="match status" value="1"/>
</dbReference>
<organism evidence="4 5">
    <name type="scientific">Pirellulimonas nuda</name>
    <dbReference type="NCBI Taxonomy" id="2528009"/>
    <lineage>
        <taxon>Bacteria</taxon>
        <taxon>Pseudomonadati</taxon>
        <taxon>Planctomycetota</taxon>
        <taxon>Planctomycetia</taxon>
        <taxon>Pirellulales</taxon>
        <taxon>Lacipirellulaceae</taxon>
        <taxon>Pirellulimonas</taxon>
    </lineage>
</organism>
<reference evidence="4 5" key="1">
    <citation type="submission" date="2019-02" db="EMBL/GenBank/DDBJ databases">
        <title>Deep-cultivation of Planctomycetes and their phenomic and genomic characterization uncovers novel biology.</title>
        <authorList>
            <person name="Wiegand S."/>
            <person name="Jogler M."/>
            <person name="Boedeker C."/>
            <person name="Pinto D."/>
            <person name="Vollmers J."/>
            <person name="Rivas-Marin E."/>
            <person name="Kohn T."/>
            <person name="Peeters S.H."/>
            <person name="Heuer A."/>
            <person name="Rast P."/>
            <person name="Oberbeckmann S."/>
            <person name="Bunk B."/>
            <person name="Jeske O."/>
            <person name="Meyerdierks A."/>
            <person name="Storesund J.E."/>
            <person name="Kallscheuer N."/>
            <person name="Luecker S."/>
            <person name="Lage O.M."/>
            <person name="Pohl T."/>
            <person name="Merkel B.J."/>
            <person name="Hornburger P."/>
            <person name="Mueller R.-W."/>
            <person name="Bruemmer F."/>
            <person name="Labrenz M."/>
            <person name="Spormann A.M."/>
            <person name="Op den Camp H."/>
            <person name="Overmann J."/>
            <person name="Amann R."/>
            <person name="Jetten M.S.M."/>
            <person name="Mascher T."/>
            <person name="Medema M.H."/>
            <person name="Devos D.P."/>
            <person name="Kaster A.-K."/>
            <person name="Ovreas L."/>
            <person name="Rohde M."/>
            <person name="Galperin M.Y."/>
            <person name="Jogler C."/>
        </authorList>
    </citation>
    <scope>NUCLEOTIDE SEQUENCE [LARGE SCALE GENOMIC DNA]</scope>
    <source>
        <strain evidence="4 5">Pla175</strain>
    </source>
</reference>
<dbReference type="PANTHER" id="PTHR10357:SF210">
    <property type="entry name" value="MALTODEXTRIN GLUCOSIDASE"/>
    <property type="match status" value="1"/>
</dbReference>
<feature type="domain" description="Glycosyl hydrolase family 13 catalytic" evidence="3">
    <location>
        <begin position="11"/>
        <end position="361"/>
    </location>
</feature>
<sequence length="437" mass="48571">MNALKDTIWWHLYPLGFLGAAPIAGQQQDAPRRPLSTLEPWLDYAAELGCTGIALGPIFASETHGYDTVDHFRIDPRLGDDEDFDLLAAAAKKRGLRLLLDGVFNHVGRGFEPFERAVREGPDSEAAGWFHLRWKRGADAPPRAGVFEGHDALVTLNHHEPAVADYVERVMNHWLARGAAGWRLDAAYAVPPSFWKQVLPRVRARFPDAYFVGEVIHGDYVRMVADSTLDSLTQYELWKAIWSALNDQNFFELSAALERHEGFLQHMTPMTFLGNHDVTRIASQLQDERCLPHALAVLMTVGGSPSIYAGDEQAFRGVKEHRAGGDDAVRPEFPPSPSGLAPYGQSMHALHQELISLRRQRPWLCDGRTEVLSLTNTALVYRTSARADPRQSIDVALNIGAKRLKLPHASFELLAGGLHNARNIVPHHGWAIGHIGQ</sequence>
<proteinExistence type="predicted"/>
<gene>
    <name evidence="4" type="primary">nplT_1</name>
    <name evidence="4" type="ORF">Pla175_26200</name>
</gene>
<dbReference type="OrthoDB" id="9805159at2"/>
<accession>A0A518DCP6</accession>
<keyword evidence="5" id="KW-1185">Reference proteome</keyword>
<evidence type="ECO:0000259" key="3">
    <source>
        <dbReference type="SMART" id="SM00642"/>
    </source>
</evidence>
<dbReference type="InterPro" id="IPR017853">
    <property type="entry name" value="GH"/>
</dbReference>
<evidence type="ECO:0000313" key="5">
    <source>
        <dbReference type="Proteomes" id="UP000317429"/>
    </source>
</evidence>
<keyword evidence="2 4" id="KW-0326">Glycosidase</keyword>
<dbReference type="AlphaFoldDB" id="A0A518DCP6"/>
<dbReference type="EC" id="3.2.1.135" evidence="4"/>
<dbReference type="RefSeq" id="WP_145285350.1">
    <property type="nucleotide sequence ID" value="NZ_CP036291.1"/>
</dbReference>
<dbReference type="SUPFAM" id="SSF51445">
    <property type="entry name" value="(Trans)glycosidases"/>
    <property type="match status" value="1"/>
</dbReference>
<name>A0A518DCP6_9BACT</name>
<dbReference type="Proteomes" id="UP000317429">
    <property type="component" value="Chromosome"/>
</dbReference>
<evidence type="ECO:0000256" key="1">
    <source>
        <dbReference type="ARBA" id="ARBA00022801"/>
    </source>
</evidence>
<dbReference type="GO" id="GO:0031216">
    <property type="term" value="F:neopullulanase activity"/>
    <property type="evidence" value="ECO:0007669"/>
    <property type="project" value="UniProtKB-EC"/>
</dbReference>
<keyword evidence="1 4" id="KW-0378">Hydrolase</keyword>
<dbReference type="KEGG" id="pnd:Pla175_26200"/>
<dbReference type="GO" id="GO:0005975">
    <property type="term" value="P:carbohydrate metabolic process"/>
    <property type="evidence" value="ECO:0007669"/>
    <property type="project" value="InterPro"/>
</dbReference>
<dbReference type="CDD" id="cd11354">
    <property type="entry name" value="AmyAc_bac_CMD_like"/>
    <property type="match status" value="1"/>
</dbReference>